<keyword evidence="6" id="KW-0143">Chaperone</keyword>
<keyword evidence="8" id="KW-0636">Prenylation</keyword>
<name>A0A2A2JV56_9BILA</name>
<dbReference type="Gene3D" id="2.10.230.10">
    <property type="entry name" value="Heat shock protein DnaJ, cysteine-rich domain"/>
    <property type="match status" value="1"/>
</dbReference>
<dbReference type="Proteomes" id="UP000218231">
    <property type="component" value="Unassembled WGS sequence"/>
</dbReference>
<reference evidence="13 14" key="1">
    <citation type="journal article" date="2017" name="Curr. Biol.">
        <title>Genome architecture and evolution of a unichromosomal asexual nematode.</title>
        <authorList>
            <person name="Fradin H."/>
            <person name="Zegar C."/>
            <person name="Gutwein M."/>
            <person name="Lucas J."/>
            <person name="Kovtun M."/>
            <person name="Corcoran D."/>
            <person name="Baugh L.R."/>
            <person name="Kiontke K."/>
            <person name="Gunsalus K."/>
            <person name="Fitch D.H."/>
            <person name="Piano F."/>
        </authorList>
    </citation>
    <scope>NUCLEOTIDE SEQUENCE [LARGE SCALE GENOMIC DNA]</scope>
    <source>
        <strain evidence="13">PF1309</strain>
    </source>
</reference>
<evidence type="ECO:0000256" key="6">
    <source>
        <dbReference type="ARBA" id="ARBA00023186"/>
    </source>
</evidence>
<evidence type="ECO:0000256" key="1">
    <source>
        <dbReference type="ARBA" id="ARBA00022481"/>
    </source>
</evidence>
<dbReference type="PROSITE" id="PS00636">
    <property type="entry name" value="DNAJ_1"/>
    <property type="match status" value="1"/>
</dbReference>
<evidence type="ECO:0000313" key="14">
    <source>
        <dbReference type="Proteomes" id="UP000218231"/>
    </source>
</evidence>
<dbReference type="InterPro" id="IPR008971">
    <property type="entry name" value="HSP40/DnaJ_pept-bd"/>
</dbReference>
<evidence type="ECO:0000256" key="7">
    <source>
        <dbReference type="ARBA" id="ARBA00023288"/>
    </source>
</evidence>
<dbReference type="FunFam" id="2.10.230.10:FF:000001">
    <property type="entry name" value="DnaJ subfamily A member 2"/>
    <property type="match status" value="1"/>
</dbReference>
<evidence type="ECO:0000256" key="2">
    <source>
        <dbReference type="ARBA" id="ARBA00022723"/>
    </source>
</evidence>
<keyword evidence="4 9" id="KW-0863">Zinc-finger</keyword>
<evidence type="ECO:0000256" key="8">
    <source>
        <dbReference type="ARBA" id="ARBA00023289"/>
    </source>
</evidence>
<evidence type="ECO:0000256" key="4">
    <source>
        <dbReference type="ARBA" id="ARBA00022771"/>
    </source>
</evidence>
<dbReference type="GO" id="GO:0009408">
    <property type="term" value="P:response to heat"/>
    <property type="evidence" value="ECO:0007669"/>
    <property type="project" value="InterPro"/>
</dbReference>
<evidence type="ECO:0000256" key="10">
    <source>
        <dbReference type="SAM" id="MobiDB-lite"/>
    </source>
</evidence>
<feature type="domain" description="J" evidence="11">
    <location>
        <begin position="20"/>
        <end position="82"/>
    </location>
</feature>
<dbReference type="InterPro" id="IPR044713">
    <property type="entry name" value="DNJA1/2-like"/>
</dbReference>
<keyword evidence="7" id="KW-0449">Lipoprotein</keyword>
<feature type="region of interest" description="Disordered" evidence="10">
    <location>
        <begin position="407"/>
        <end position="434"/>
    </location>
</feature>
<evidence type="ECO:0000259" key="12">
    <source>
        <dbReference type="PROSITE" id="PS51188"/>
    </source>
</evidence>
<dbReference type="FunFam" id="1.10.287.110:FF:000016">
    <property type="entry name" value="DnaJ (Hsp40) homolog, subfamily A, member 2"/>
    <property type="match status" value="1"/>
</dbReference>
<dbReference type="InterPro" id="IPR018253">
    <property type="entry name" value="DnaJ_domain_CS"/>
</dbReference>
<dbReference type="SUPFAM" id="SSF57938">
    <property type="entry name" value="DnaJ/Hsp40 cysteine-rich domain"/>
    <property type="match status" value="1"/>
</dbReference>
<dbReference type="SUPFAM" id="SSF46565">
    <property type="entry name" value="Chaperone J-domain"/>
    <property type="match status" value="1"/>
</dbReference>
<feature type="zinc finger region" description="CR-type" evidence="9">
    <location>
        <begin position="151"/>
        <end position="235"/>
    </location>
</feature>
<dbReference type="GO" id="GO:0006457">
    <property type="term" value="P:protein folding"/>
    <property type="evidence" value="ECO:0007669"/>
    <property type="project" value="InterPro"/>
</dbReference>
<evidence type="ECO:0000256" key="9">
    <source>
        <dbReference type="PROSITE-ProRule" id="PRU00546"/>
    </source>
</evidence>
<keyword evidence="3" id="KW-0677">Repeat</keyword>
<keyword evidence="2 9" id="KW-0479">Metal-binding</keyword>
<dbReference type="CDD" id="cd06257">
    <property type="entry name" value="DnaJ"/>
    <property type="match status" value="1"/>
</dbReference>
<dbReference type="HAMAP" id="MF_01152">
    <property type="entry name" value="DnaJ"/>
    <property type="match status" value="1"/>
</dbReference>
<dbReference type="PROSITE" id="PS50076">
    <property type="entry name" value="DNAJ_2"/>
    <property type="match status" value="1"/>
</dbReference>
<dbReference type="OrthoDB" id="550424at2759"/>
<proteinExistence type="inferred from homology"/>
<dbReference type="SUPFAM" id="SSF49493">
    <property type="entry name" value="HSP40/DnaJ peptide-binding domain"/>
    <property type="match status" value="2"/>
</dbReference>
<dbReference type="GO" id="GO:0030544">
    <property type="term" value="F:Hsp70 protein binding"/>
    <property type="evidence" value="ECO:0007669"/>
    <property type="project" value="InterPro"/>
</dbReference>
<dbReference type="GO" id="GO:0051082">
    <property type="term" value="F:unfolded protein binding"/>
    <property type="evidence" value="ECO:0007669"/>
    <property type="project" value="InterPro"/>
</dbReference>
<dbReference type="Pfam" id="PF00684">
    <property type="entry name" value="DnaJ_CXXCXGXG"/>
    <property type="match status" value="1"/>
</dbReference>
<organism evidence="13 14">
    <name type="scientific">Diploscapter pachys</name>
    <dbReference type="NCBI Taxonomy" id="2018661"/>
    <lineage>
        <taxon>Eukaryota</taxon>
        <taxon>Metazoa</taxon>
        <taxon>Ecdysozoa</taxon>
        <taxon>Nematoda</taxon>
        <taxon>Chromadorea</taxon>
        <taxon>Rhabditida</taxon>
        <taxon>Rhabditina</taxon>
        <taxon>Rhabditomorpha</taxon>
        <taxon>Rhabditoidea</taxon>
        <taxon>Rhabditidae</taxon>
        <taxon>Diploscapter</taxon>
    </lineage>
</organism>
<dbReference type="STRING" id="2018661.A0A2A2JV56"/>
<dbReference type="InterPro" id="IPR036869">
    <property type="entry name" value="J_dom_sf"/>
</dbReference>
<dbReference type="SMART" id="SM00271">
    <property type="entry name" value="DnaJ"/>
    <property type="match status" value="1"/>
</dbReference>
<accession>A0A2A2JV56</accession>
<dbReference type="Pfam" id="PF00226">
    <property type="entry name" value="DnaJ"/>
    <property type="match status" value="1"/>
</dbReference>
<dbReference type="InterPro" id="IPR036410">
    <property type="entry name" value="HSP_DnaJ_Cys-rich_dom_sf"/>
</dbReference>
<dbReference type="PRINTS" id="PR00625">
    <property type="entry name" value="JDOMAIN"/>
</dbReference>
<sequence>MFFNMGGGGPRSGGGPVDTKLYDLLNVRPDASDDDIKKSYRNLARQYHPDRNPNHGDRFKEISFAYEILSNPEKKSLYDRAGLDAIKEGGAGGGGMSDLFSHLFGGGADSDDEMGGFPGFFMGGGGRRRTRRKFPETVYPLNISLEEAYKGKTSKLKLSKKVLCTTCKGSGGKPGQVYKCSTCKGRGIRLITQQIGPGMLQQMQTRCDACKGDGCRVPEDEQCKLCKGERCEQVQKIIEVNVHPGARHGEKIKFPNEGDQTDPEVEAGDLIIVIQVKDHDVFERKGDDLYIKRELTLNEALCGFEFHITHLDGRTLILKGKPGDIIKPSSVRGILGEGMPKQQSAELKGNMFVMLSVKFPDDHFLDSEAKYKQLEACFPAVKKTPQPPAGQFEEVSLFDYDEKKYQRRGNQAYESDDEDEEVGGHGPGVQCAQS</sequence>
<gene>
    <name evidence="13" type="ORF">WR25_00827</name>
</gene>
<dbReference type="GO" id="GO:0005524">
    <property type="term" value="F:ATP binding"/>
    <property type="evidence" value="ECO:0007669"/>
    <property type="project" value="InterPro"/>
</dbReference>
<dbReference type="AlphaFoldDB" id="A0A2A2JV56"/>
<evidence type="ECO:0000256" key="3">
    <source>
        <dbReference type="ARBA" id="ARBA00022737"/>
    </source>
</evidence>
<dbReference type="Pfam" id="PF01556">
    <property type="entry name" value="DnaJ_C"/>
    <property type="match status" value="1"/>
</dbReference>
<dbReference type="InterPro" id="IPR001305">
    <property type="entry name" value="HSP_DnaJ_Cys-rich_dom"/>
</dbReference>
<dbReference type="CDD" id="cd10747">
    <property type="entry name" value="DnaJ_C"/>
    <property type="match status" value="1"/>
</dbReference>
<dbReference type="InterPro" id="IPR002939">
    <property type="entry name" value="DnaJ_C"/>
</dbReference>
<protein>
    <submittedName>
        <fullName evidence="13">Uncharacterized protein</fullName>
    </submittedName>
</protein>
<dbReference type="InterPro" id="IPR012724">
    <property type="entry name" value="DnaJ"/>
</dbReference>
<evidence type="ECO:0000256" key="5">
    <source>
        <dbReference type="ARBA" id="ARBA00022833"/>
    </source>
</evidence>
<dbReference type="PROSITE" id="PS51188">
    <property type="entry name" value="ZF_CR"/>
    <property type="match status" value="1"/>
</dbReference>
<keyword evidence="14" id="KW-1185">Reference proteome</keyword>
<evidence type="ECO:0000313" key="13">
    <source>
        <dbReference type="EMBL" id="PAV65548.1"/>
    </source>
</evidence>
<dbReference type="GO" id="GO:0008270">
    <property type="term" value="F:zinc ion binding"/>
    <property type="evidence" value="ECO:0007669"/>
    <property type="project" value="UniProtKB-KW"/>
</dbReference>
<dbReference type="Gene3D" id="2.60.260.20">
    <property type="entry name" value="Urease metallochaperone UreE, N-terminal domain"/>
    <property type="match status" value="2"/>
</dbReference>
<evidence type="ECO:0000259" key="11">
    <source>
        <dbReference type="PROSITE" id="PS50076"/>
    </source>
</evidence>
<dbReference type="EMBL" id="LIAE01010204">
    <property type="protein sequence ID" value="PAV65548.1"/>
    <property type="molecule type" value="Genomic_DNA"/>
</dbReference>
<dbReference type="InterPro" id="IPR001623">
    <property type="entry name" value="DnaJ_domain"/>
</dbReference>
<dbReference type="PANTHER" id="PTHR43888">
    <property type="entry name" value="DNAJ-LIKE-2, ISOFORM A-RELATED"/>
    <property type="match status" value="1"/>
</dbReference>
<dbReference type="CDD" id="cd10719">
    <property type="entry name" value="DnaJ_zf"/>
    <property type="match status" value="1"/>
</dbReference>
<dbReference type="FunFam" id="2.60.260.20:FF:000003">
    <property type="entry name" value="DnaJ subfamily A member 2"/>
    <property type="match status" value="1"/>
</dbReference>
<feature type="domain" description="CR-type" evidence="12">
    <location>
        <begin position="151"/>
        <end position="235"/>
    </location>
</feature>
<dbReference type="Gene3D" id="1.10.287.110">
    <property type="entry name" value="DnaJ domain"/>
    <property type="match status" value="1"/>
</dbReference>
<keyword evidence="1" id="KW-0488">Methylation</keyword>
<keyword evidence="5 9" id="KW-0862">Zinc</keyword>
<comment type="caution">
    <text evidence="13">The sequence shown here is derived from an EMBL/GenBank/DDBJ whole genome shotgun (WGS) entry which is preliminary data.</text>
</comment>